<reference evidence="5" key="2">
    <citation type="submission" date="2020-04" db="EMBL/GenBank/DDBJ databases">
        <authorList>
            <consortium name="NCBI Genome Project"/>
        </authorList>
    </citation>
    <scope>NUCLEOTIDE SEQUENCE</scope>
    <source>
        <strain evidence="5">CBS 304.34</strain>
    </source>
</reference>
<keyword evidence="2" id="KW-0378">Hydrolase</keyword>
<evidence type="ECO:0000256" key="2">
    <source>
        <dbReference type="ARBA" id="ARBA00022801"/>
    </source>
</evidence>
<evidence type="ECO:0000256" key="1">
    <source>
        <dbReference type="ARBA" id="ARBA00022723"/>
    </source>
</evidence>
<reference evidence="3 5" key="1">
    <citation type="journal article" date="2020" name="Stud. Mycol.">
        <title>101 Dothideomycetes genomes: a test case for predicting lifestyles and emergence of pathogens.</title>
        <authorList>
            <person name="Haridas S."/>
            <person name="Albert R."/>
            <person name="Binder M."/>
            <person name="Bloem J."/>
            <person name="Labutti K."/>
            <person name="Salamov A."/>
            <person name="Andreopoulos B."/>
            <person name="Baker S."/>
            <person name="Barry K."/>
            <person name="Bills G."/>
            <person name="Bluhm B."/>
            <person name="Cannon C."/>
            <person name="Castanera R."/>
            <person name="Culley D."/>
            <person name="Daum C."/>
            <person name="Ezra D."/>
            <person name="Gonzalez J."/>
            <person name="Henrissat B."/>
            <person name="Kuo A."/>
            <person name="Liang C."/>
            <person name="Lipzen A."/>
            <person name="Lutzoni F."/>
            <person name="Magnuson J."/>
            <person name="Mondo S."/>
            <person name="Nolan M."/>
            <person name="Ohm R."/>
            <person name="Pangilinan J."/>
            <person name="Park H.-J."/>
            <person name="Ramirez L."/>
            <person name="Alfaro M."/>
            <person name="Sun H."/>
            <person name="Tritt A."/>
            <person name="Yoshinaga Y."/>
            <person name="Zwiers L.-H."/>
            <person name="Turgeon B."/>
            <person name="Goodwin S."/>
            <person name="Spatafora J."/>
            <person name="Crous P."/>
            <person name="Grigoriev I."/>
        </authorList>
    </citation>
    <scope>NUCLEOTIDE SEQUENCE</scope>
    <source>
        <strain evidence="3 5">CBS 304.34</strain>
    </source>
</reference>
<dbReference type="PANTHER" id="PTHR23422:SF11">
    <property type="entry name" value="DIPEPTIDYL PEPTIDASE 3"/>
    <property type="match status" value="1"/>
</dbReference>
<dbReference type="GeneID" id="54465324"/>
<evidence type="ECO:0000313" key="4">
    <source>
        <dbReference type="Proteomes" id="UP000504636"/>
    </source>
</evidence>
<dbReference type="Gene3D" id="3.30.540.30">
    <property type="match status" value="3"/>
</dbReference>
<proteinExistence type="predicted"/>
<dbReference type="GO" id="GO:0005737">
    <property type="term" value="C:cytoplasm"/>
    <property type="evidence" value="ECO:0007669"/>
    <property type="project" value="TreeGrafter"/>
</dbReference>
<dbReference type="GO" id="GO:0046872">
    <property type="term" value="F:metal ion binding"/>
    <property type="evidence" value="ECO:0007669"/>
    <property type="project" value="UniProtKB-KW"/>
</dbReference>
<organism evidence="3">
    <name type="scientific">Mytilinidion resinicola</name>
    <dbReference type="NCBI Taxonomy" id="574789"/>
    <lineage>
        <taxon>Eukaryota</taxon>
        <taxon>Fungi</taxon>
        <taxon>Dikarya</taxon>
        <taxon>Ascomycota</taxon>
        <taxon>Pezizomycotina</taxon>
        <taxon>Dothideomycetes</taxon>
        <taxon>Pleosporomycetidae</taxon>
        <taxon>Mytilinidiales</taxon>
        <taxon>Mytilinidiaceae</taxon>
        <taxon>Mytilinidion</taxon>
    </lineage>
</organism>
<reference evidence="5" key="3">
    <citation type="submission" date="2025-04" db="UniProtKB">
        <authorList>
            <consortium name="RefSeq"/>
        </authorList>
    </citation>
    <scope>IDENTIFICATION</scope>
    <source>
        <strain evidence="5">CBS 304.34</strain>
    </source>
</reference>
<dbReference type="GO" id="GO:0008239">
    <property type="term" value="F:dipeptidyl-peptidase activity"/>
    <property type="evidence" value="ECO:0007669"/>
    <property type="project" value="TreeGrafter"/>
</dbReference>
<keyword evidence="1" id="KW-0479">Metal-binding</keyword>
<dbReference type="RefSeq" id="XP_033574607.1">
    <property type="nucleotide sequence ID" value="XM_033724431.1"/>
</dbReference>
<dbReference type="InterPro" id="IPR039461">
    <property type="entry name" value="Peptidase_M49"/>
</dbReference>
<dbReference type="AlphaFoldDB" id="A0A6A6YGI5"/>
<accession>A0A6A6YGI5</accession>
<evidence type="ECO:0008006" key="6">
    <source>
        <dbReference type="Google" id="ProtNLM"/>
    </source>
</evidence>
<gene>
    <name evidence="3 5" type="ORF">BDZ99DRAFT_509861</name>
</gene>
<name>A0A6A6YGI5_9PEZI</name>
<dbReference type="OrthoDB" id="4694525at2759"/>
<dbReference type="EMBL" id="MU003704">
    <property type="protein sequence ID" value="KAF2807643.1"/>
    <property type="molecule type" value="Genomic_DNA"/>
</dbReference>
<sequence length="662" mass="74531">MGVSRDTLFADTDAPICKIPCATAFSELNQQERLYTHHMCRASFHGARVLLRQTSQESEEIFDLIIALSKAAGGQWGQFANSRGVSGDDLKYFLEYASMFLGNVGNYRVGHSNSGEVSYLSLHSQPVIQKFVPRLSTAALENLCQANDETKTLYKAVAKRVYATSPYQYGFSADRSSSSGYYPSESLISKQEVDAIDETLFKHGILLENTRISKKDSESSNLASFVLHITSSETSWLPSSVPSPYLDFPGGKVLKLQTGDHADSLKKVVSELEHAKNYAGNDTQENMISALISSFKTGNHEEFKRAQIYWVQDRSPAIESVIGFIENYQDPQGIRGAWEGIIAVVNKIQSKSFTELVERSSEFISAFETSEFIKPDFTSLDTIGFVKSESPAGLNLPNFEDICQTVGSKNLEFGNVDNANPPDEKIPFIREEELEFMREYREMVFEVLIACHELLGYGSGRVTLWYKHGQTWSAIFGADVNALEECRADGVSLVLLTDERILKIFWYSGEVAKHVIYAGYPIFLYRAIKGLSRWNPETKALRGIPISPLSNNVSGKFALLRCILNCGPDILRIKERHDDIKIVLNELKITTHAVPTLRKFLLKLQIDVDDTFARYHLIVLAKESPRIQYVQPNTFVEYEEVNLREYPATKEALIQSWVERDI</sequence>
<dbReference type="Proteomes" id="UP000504636">
    <property type="component" value="Unplaced"/>
</dbReference>
<evidence type="ECO:0000313" key="3">
    <source>
        <dbReference type="EMBL" id="KAF2807643.1"/>
    </source>
</evidence>
<protein>
    <recommendedName>
        <fullName evidence="6">Dipeptidyl peptidase III</fullName>
    </recommendedName>
</protein>
<keyword evidence="4" id="KW-1185">Reference proteome</keyword>
<dbReference type="Pfam" id="PF03571">
    <property type="entry name" value="Peptidase_M49"/>
    <property type="match status" value="2"/>
</dbReference>
<evidence type="ECO:0000313" key="5">
    <source>
        <dbReference type="RefSeq" id="XP_033574607.1"/>
    </source>
</evidence>
<dbReference type="PANTHER" id="PTHR23422">
    <property type="entry name" value="DIPEPTIDYL PEPTIDASE III-RELATED"/>
    <property type="match status" value="1"/>
</dbReference>